<gene>
    <name evidence="3" type="ORF">ORI27_26030</name>
</gene>
<reference evidence="3 4" key="1">
    <citation type="submission" date="2022-11" db="EMBL/GenBank/DDBJ databases">
        <title>Mycobacterium sp. nov.</title>
        <authorList>
            <person name="Papic B."/>
            <person name="Spicic S."/>
            <person name="Duvnjak S."/>
        </authorList>
    </citation>
    <scope>NUCLEOTIDE SEQUENCE [LARGE SCALE GENOMIC DNA]</scope>
    <source>
        <strain evidence="3 4">CVI_P4</strain>
    </source>
</reference>
<dbReference type="PRINTS" id="PR00080">
    <property type="entry name" value="SDRFAMILY"/>
</dbReference>
<protein>
    <submittedName>
        <fullName evidence="3">SDR family oxidoreductase</fullName>
    </submittedName>
</protein>
<dbReference type="SMART" id="SM00822">
    <property type="entry name" value="PKS_KR"/>
    <property type="match status" value="1"/>
</dbReference>
<keyword evidence="4" id="KW-1185">Reference proteome</keyword>
<organism evidence="3 4">
    <name type="scientific">Mycobacterium pinniadriaticum</name>
    <dbReference type="NCBI Taxonomy" id="2994102"/>
    <lineage>
        <taxon>Bacteria</taxon>
        <taxon>Bacillati</taxon>
        <taxon>Actinomycetota</taxon>
        <taxon>Actinomycetes</taxon>
        <taxon>Mycobacteriales</taxon>
        <taxon>Mycobacteriaceae</taxon>
        <taxon>Mycobacterium</taxon>
    </lineage>
</organism>
<dbReference type="RefSeq" id="WP_265999978.1">
    <property type="nucleotide sequence ID" value="NZ_JAPJDN010000034.1"/>
</dbReference>
<dbReference type="InterPro" id="IPR036291">
    <property type="entry name" value="NAD(P)-bd_dom_sf"/>
</dbReference>
<dbReference type="Pfam" id="PF13561">
    <property type="entry name" value="adh_short_C2"/>
    <property type="match status" value="1"/>
</dbReference>
<evidence type="ECO:0000313" key="3">
    <source>
        <dbReference type="EMBL" id="MCX2940159.1"/>
    </source>
</evidence>
<comment type="similarity">
    <text evidence="1">Belongs to the short-chain dehydrogenases/reductases (SDR) family.</text>
</comment>
<proteinExistence type="inferred from homology"/>
<evidence type="ECO:0000313" key="4">
    <source>
        <dbReference type="Proteomes" id="UP001300745"/>
    </source>
</evidence>
<dbReference type="Gene3D" id="3.40.50.720">
    <property type="entry name" value="NAD(P)-binding Rossmann-like Domain"/>
    <property type="match status" value="1"/>
</dbReference>
<dbReference type="PRINTS" id="PR00081">
    <property type="entry name" value="GDHRDH"/>
</dbReference>
<dbReference type="PANTHER" id="PTHR42760">
    <property type="entry name" value="SHORT-CHAIN DEHYDROGENASES/REDUCTASES FAMILY MEMBER"/>
    <property type="match status" value="1"/>
</dbReference>
<evidence type="ECO:0000256" key="1">
    <source>
        <dbReference type="ARBA" id="ARBA00006484"/>
    </source>
</evidence>
<dbReference type="Proteomes" id="UP001300745">
    <property type="component" value="Unassembled WGS sequence"/>
</dbReference>
<sequence length="233" mass="24283">MTDDRVVLVTGGARNIGAAIAARFASDGASVVVADREHPVHADARIRYELTDVSDATAVETLFGRVADDYGRVDVLVNNVGIWYRRPFQEITVEEWDQVLNVNLRSVFLCVRAALPLMEAAGGAIVNMGSQAGVTVTRGQGAHYAASKAAISHLTKVLAVEFGPLGIRINCVAPGVTLPEPAVLPPQALAQIPLGRAGGPDDLTGACVFLASSEAAYITGQTLLVNGGAVALL</sequence>
<accession>A0ABT3SKV7</accession>
<dbReference type="InterPro" id="IPR002347">
    <property type="entry name" value="SDR_fam"/>
</dbReference>
<comment type="caution">
    <text evidence="3">The sequence shown here is derived from an EMBL/GenBank/DDBJ whole genome shotgun (WGS) entry which is preliminary data.</text>
</comment>
<dbReference type="SUPFAM" id="SSF51735">
    <property type="entry name" value="NAD(P)-binding Rossmann-fold domains"/>
    <property type="match status" value="1"/>
</dbReference>
<feature type="domain" description="Ketoreductase" evidence="2">
    <location>
        <begin position="5"/>
        <end position="165"/>
    </location>
</feature>
<evidence type="ECO:0000259" key="2">
    <source>
        <dbReference type="SMART" id="SM00822"/>
    </source>
</evidence>
<dbReference type="InterPro" id="IPR057326">
    <property type="entry name" value="KR_dom"/>
</dbReference>
<name>A0ABT3SKV7_9MYCO</name>
<dbReference type="EMBL" id="JAPJDO010000034">
    <property type="protein sequence ID" value="MCX2940159.1"/>
    <property type="molecule type" value="Genomic_DNA"/>
</dbReference>